<evidence type="ECO:0000259" key="7">
    <source>
        <dbReference type="Pfam" id="PF00155"/>
    </source>
</evidence>
<dbReference type="GO" id="GO:0030170">
    <property type="term" value="F:pyridoxal phosphate binding"/>
    <property type="evidence" value="ECO:0007669"/>
    <property type="project" value="InterPro"/>
</dbReference>
<evidence type="ECO:0000256" key="6">
    <source>
        <dbReference type="ARBA" id="ARBA00022898"/>
    </source>
</evidence>
<evidence type="ECO:0000256" key="2">
    <source>
        <dbReference type="ARBA" id="ARBA00007441"/>
    </source>
</evidence>
<comment type="caution">
    <text evidence="8">The sequence shown here is derived from an EMBL/GenBank/DDBJ whole genome shotgun (WGS) entry which is preliminary data.</text>
</comment>
<dbReference type="GO" id="GO:0006532">
    <property type="term" value="P:aspartate biosynthetic process"/>
    <property type="evidence" value="ECO:0007669"/>
    <property type="project" value="TreeGrafter"/>
</dbReference>
<dbReference type="EMBL" id="JAPQKR010000016">
    <property type="protein sequence ID" value="KAJ5190934.1"/>
    <property type="molecule type" value="Genomic_DNA"/>
</dbReference>
<comment type="cofactor">
    <cofactor evidence="1">
        <name>pyridoxal 5'-phosphate</name>
        <dbReference type="ChEBI" id="CHEBI:597326"/>
    </cofactor>
</comment>
<dbReference type="PANTHER" id="PTHR11879">
    <property type="entry name" value="ASPARTATE AMINOTRANSFERASE"/>
    <property type="match status" value="1"/>
</dbReference>
<dbReference type="OrthoDB" id="6752799at2759"/>
<reference evidence="8" key="2">
    <citation type="journal article" date="2023" name="IMA Fungus">
        <title>Comparative genomic study of the Penicillium genus elucidates a diverse pangenome and 15 lateral gene transfer events.</title>
        <authorList>
            <person name="Petersen C."/>
            <person name="Sorensen T."/>
            <person name="Nielsen M.R."/>
            <person name="Sondergaard T.E."/>
            <person name="Sorensen J.L."/>
            <person name="Fitzpatrick D.A."/>
            <person name="Frisvad J.C."/>
            <person name="Nielsen K.L."/>
        </authorList>
    </citation>
    <scope>NUCLEOTIDE SEQUENCE</scope>
    <source>
        <strain evidence="8">IBT 15544</strain>
    </source>
</reference>
<dbReference type="InterPro" id="IPR015421">
    <property type="entry name" value="PyrdxlP-dep_Trfase_major"/>
</dbReference>
<dbReference type="GeneID" id="83184276"/>
<dbReference type="PANTHER" id="PTHR11879:SF20">
    <property type="entry name" value="ASPARTATE AMINOTRANSFERASE"/>
    <property type="match status" value="1"/>
</dbReference>
<dbReference type="SUPFAM" id="SSF53383">
    <property type="entry name" value="PLP-dependent transferases"/>
    <property type="match status" value="1"/>
</dbReference>
<feature type="domain" description="Aminotransferase class I/classII large" evidence="7">
    <location>
        <begin position="31"/>
        <end position="411"/>
    </location>
</feature>
<gene>
    <name evidence="8" type="ORF">N7498_009919</name>
</gene>
<dbReference type="AlphaFoldDB" id="A0A9W9J5I9"/>
<evidence type="ECO:0000256" key="4">
    <source>
        <dbReference type="ARBA" id="ARBA00022576"/>
    </source>
</evidence>
<evidence type="ECO:0000313" key="9">
    <source>
        <dbReference type="Proteomes" id="UP001150904"/>
    </source>
</evidence>
<dbReference type="InterPro" id="IPR000796">
    <property type="entry name" value="Asp_trans"/>
</dbReference>
<organism evidence="8 9">
    <name type="scientific">Penicillium cinerascens</name>
    <dbReference type="NCBI Taxonomy" id="70096"/>
    <lineage>
        <taxon>Eukaryota</taxon>
        <taxon>Fungi</taxon>
        <taxon>Dikarya</taxon>
        <taxon>Ascomycota</taxon>
        <taxon>Pezizomycotina</taxon>
        <taxon>Eurotiomycetes</taxon>
        <taxon>Eurotiomycetidae</taxon>
        <taxon>Eurotiales</taxon>
        <taxon>Aspergillaceae</taxon>
        <taxon>Penicillium</taxon>
    </lineage>
</organism>
<protein>
    <recommendedName>
        <fullName evidence="7">Aminotransferase class I/classII large domain-containing protein</fullName>
    </recommendedName>
</protein>
<evidence type="ECO:0000313" key="8">
    <source>
        <dbReference type="EMBL" id="KAJ5190934.1"/>
    </source>
</evidence>
<dbReference type="FunFam" id="3.40.640.10:FF:000066">
    <property type="entry name" value="Aspartate aminotransferase"/>
    <property type="match status" value="1"/>
</dbReference>
<dbReference type="PRINTS" id="PR00799">
    <property type="entry name" value="TRANSAMINASE"/>
</dbReference>
<comment type="similarity">
    <text evidence="2">Belongs to the class-I pyridoxal-phosphate-dependent aminotransferase family.</text>
</comment>
<dbReference type="Gene3D" id="3.40.640.10">
    <property type="entry name" value="Type I PLP-dependent aspartate aminotransferase-like (Major domain)"/>
    <property type="match status" value="1"/>
</dbReference>
<keyword evidence="5" id="KW-0808">Transferase</keyword>
<sequence length="418" mass="46848">MERSRFDTIPHAPKDEFRQLITDFSTDVSPNKVGLVSGMYWNEEGNVLTLPVVEKAKTRLVLDKRSNHDYLPTHGNASFIHHTQILIFGETLAHQLLSGSGSRLASLQTVSGAGANHLGAQFLAKHLQPRRIWIPDITWDNHPVIWQLASDSMTRGVKPLQVRVYPYYDKETHSLKFERMMRLLEQEAETDDILLLHACAQNPTGVDPTKEQWKTLSAFCSLRKLFPFFDLAYQGLASGSLDEDAWAIRHFVDSNLELCVAQTFSKNMSLYGERVGTFHLVAASADAATRGFSQISRIQLTEIYSPPAFGANIATMILSDPELYDQWRQEICMIHGRLVTMRAALVTELEILGAPGDWGYIKSQVGMFTCMNLSARQIALLKTYHIYVTGSGRISIAGLNGGNVRYVAEALTTVMREE</sequence>
<evidence type="ECO:0000256" key="1">
    <source>
        <dbReference type="ARBA" id="ARBA00001933"/>
    </source>
</evidence>
<keyword evidence="4" id="KW-0032">Aminotransferase</keyword>
<keyword evidence="9" id="KW-1185">Reference proteome</keyword>
<proteinExistence type="inferred from homology"/>
<dbReference type="GO" id="GO:0005829">
    <property type="term" value="C:cytosol"/>
    <property type="evidence" value="ECO:0007669"/>
    <property type="project" value="TreeGrafter"/>
</dbReference>
<dbReference type="RefSeq" id="XP_058303874.1">
    <property type="nucleotide sequence ID" value="XM_058456975.1"/>
</dbReference>
<evidence type="ECO:0000256" key="3">
    <source>
        <dbReference type="ARBA" id="ARBA00011738"/>
    </source>
</evidence>
<keyword evidence="6" id="KW-0663">Pyridoxal phosphate</keyword>
<reference evidence="8" key="1">
    <citation type="submission" date="2022-12" db="EMBL/GenBank/DDBJ databases">
        <authorList>
            <person name="Petersen C."/>
        </authorList>
    </citation>
    <scope>NUCLEOTIDE SEQUENCE</scope>
    <source>
        <strain evidence="8">IBT 15544</strain>
    </source>
</reference>
<dbReference type="GO" id="GO:0004069">
    <property type="term" value="F:L-aspartate:2-oxoglutarate aminotransferase activity"/>
    <property type="evidence" value="ECO:0007669"/>
    <property type="project" value="TreeGrafter"/>
</dbReference>
<evidence type="ECO:0000256" key="5">
    <source>
        <dbReference type="ARBA" id="ARBA00022679"/>
    </source>
</evidence>
<name>A0A9W9J5I9_9EURO</name>
<dbReference type="Pfam" id="PF00155">
    <property type="entry name" value="Aminotran_1_2"/>
    <property type="match status" value="1"/>
</dbReference>
<accession>A0A9W9J5I9</accession>
<dbReference type="Gene3D" id="3.90.1150.10">
    <property type="entry name" value="Aspartate Aminotransferase, domain 1"/>
    <property type="match status" value="1"/>
</dbReference>
<dbReference type="InterPro" id="IPR015424">
    <property type="entry name" value="PyrdxlP-dep_Trfase"/>
</dbReference>
<dbReference type="Proteomes" id="UP001150904">
    <property type="component" value="Unassembled WGS sequence"/>
</dbReference>
<dbReference type="CDD" id="cd00609">
    <property type="entry name" value="AAT_like"/>
    <property type="match status" value="1"/>
</dbReference>
<dbReference type="InterPro" id="IPR004839">
    <property type="entry name" value="Aminotransferase_I/II_large"/>
</dbReference>
<dbReference type="InterPro" id="IPR015422">
    <property type="entry name" value="PyrdxlP-dep_Trfase_small"/>
</dbReference>
<comment type="subunit">
    <text evidence="3">Homodimer.</text>
</comment>